<dbReference type="InterPro" id="IPR002364">
    <property type="entry name" value="Quin_OxRdtase/zeta-crystal_CS"/>
</dbReference>
<reference evidence="4 5" key="1">
    <citation type="submission" date="2020-03" db="EMBL/GenBank/DDBJ databases">
        <title>Whole genome shotgun sequence of Phytohabitans flavus NBRC 107702.</title>
        <authorList>
            <person name="Komaki H."/>
            <person name="Tamura T."/>
        </authorList>
    </citation>
    <scope>NUCLEOTIDE SEQUENCE [LARGE SCALE GENOMIC DNA]</scope>
    <source>
        <strain evidence="4 5">NBRC 107702</strain>
    </source>
</reference>
<dbReference type="SMART" id="SM00829">
    <property type="entry name" value="PKS_ER"/>
    <property type="match status" value="1"/>
</dbReference>
<dbReference type="PROSITE" id="PS01162">
    <property type="entry name" value="QOR_ZETA_CRYSTAL"/>
    <property type="match status" value="1"/>
</dbReference>
<dbReference type="Gene3D" id="3.90.180.10">
    <property type="entry name" value="Medium-chain alcohol dehydrogenases, catalytic domain"/>
    <property type="match status" value="1"/>
</dbReference>
<organism evidence="4 5">
    <name type="scientific">Phytohabitans flavus</name>
    <dbReference type="NCBI Taxonomy" id="1076124"/>
    <lineage>
        <taxon>Bacteria</taxon>
        <taxon>Bacillati</taxon>
        <taxon>Actinomycetota</taxon>
        <taxon>Actinomycetes</taxon>
        <taxon>Micromonosporales</taxon>
        <taxon>Micromonosporaceae</taxon>
    </lineage>
</organism>
<dbReference type="Pfam" id="PF08240">
    <property type="entry name" value="ADH_N"/>
    <property type="match status" value="1"/>
</dbReference>
<dbReference type="Proteomes" id="UP000502508">
    <property type="component" value="Chromosome"/>
</dbReference>
<dbReference type="InterPro" id="IPR011032">
    <property type="entry name" value="GroES-like_sf"/>
</dbReference>
<dbReference type="Gene3D" id="3.40.50.720">
    <property type="entry name" value="NAD(P)-binding Rossmann-like Domain"/>
    <property type="match status" value="1"/>
</dbReference>
<evidence type="ECO:0000256" key="2">
    <source>
        <dbReference type="ARBA" id="ARBA00023002"/>
    </source>
</evidence>
<keyword evidence="5" id="KW-1185">Reference proteome</keyword>
<evidence type="ECO:0000256" key="1">
    <source>
        <dbReference type="ARBA" id="ARBA00022857"/>
    </source>
</evidence>
<dbReference type="InterPro" id="IPR013154">
    <property type="entry name" value="ADH-like_N"/>
</dbReference>
<dbReference type="InterPro" id="IPR036291">
    <property type="entry name" value="NAD(P)-bd_dom_sf"/>
</dbReference>
<feature type="domain" description="Enoyl reductase (ER)" evidence="3">
    <location>
        <begin position="10"/>
        <end position="320"/>
    </location>
</feature>
<dbReference type="Pfam" id="PF13602">
    <property type="entry name" value="ADH_zinc_N_2"/>
    <property type="match status" value="1"/>
</dbReference>
<protein>
    <submittedName>
        <fullName evidence="4">NADPH:quinone reductase</fullName>
    </submittedName>
</protein>
<dbReference type="GO" id="GO:0008270">
    <property type="term" value="F:zinc ion binding"/>
    <property type="evidence" value="ECO:0007669"/>
    <property type="project" value="InterPro"/>
</dbReference>
<dbReference type="InterPro" id="IPR020843">
    <property type="entry name" value="ER"/>
</dbReference>
<dbReference type="RefSeq" id="WP_345071803.1">
    <property type="nucleotide sequence ID" value="NZ_BAABAP010000008.1"/>
</dbReference>
<dbReference type="PANTHER" id="PTHR48106:SF18">
    <property type="entry name" value="QUINONE OXIDOREDUCTASE PIG3"/>
    <property type="match status" value="1"/>
</dbReference>
<dbReference type="EMBL" id="AP022870">
    <property type="protein sequence ID" value="BCB75224.1"/>
    <property type="molecule type" value="Genomic_DNA"/>
</dbReference>
<dbReference type="GO" id="GO:0016651">
    <property type="term" value="F:oxidoreductase activity, acting on NAD(P)H"/>
    <property type="evidence" value="ECO:0007669"/>
    <property type="project" value="TreeGrafter"/>
</dbReference>
<evidence type="ECO:0000313" key="4">
    <source>
        <dbReference type="EMBL" id="BCB75224.1"/>
    </source>
</evidence>
<dbReference type="KEGG" id="pfla:Pflav_016340"/>
<proteinExistence type="predicted"/>
<reference evidence="4 5" key="2">
    <citation type="submission" date="2020-03" db="EMBL/GenBank/DDBJ databases">
        <authorList>
            <person name="Ichikawa N."/>
            <person name="Kimura A."/>
            <person name="Kitahashi Y."/>
            <person name="Uohara A."/>
        </authorList>
    </citation>
    <scope>NUCLEOTIDE SEQUENCE [LARGE SCALE GENOMIC DNA]</scope>
    <source>
        <strain evidence="4 5">NBRC 107702</strain>
    </source>
</reference>
<evidence type="ECO:0000313" key="5">
    <source>
        <dbReference type="Proteomes" id="UP000502508"/>
    </source>
</evidence>
<dbReference type="SUPFAM" id="SSF50129">
    <property type="entry name" value="GroES-like"/>
    <property type="match status" value="1"/>
</dbReference>
<gene>
    <name evidence="4" type="primary">qor_1</name>
    <name evidence="4" type="ORF">Pflav_016340</name>
</gene>
<sequence>MRAAVVSKFGGPEVFQLVEMPDPVPGPGEVVIGVEVIDTLWLETAVRSGAAQEYWPMRPPYVPGGGVAGQIVQVGAGVDQELRGRRVAAHTPGVGGYADQTVVAAEAVVTVPDGVNLTTAAALLHDGVTALALFDVTKVGPGDGVLVVGASGGLGVLCVQLARARAGRVVAVARGAKLERVARLHPDALIDSARPDWIEQAQAVLGRHGADVVLDNVGGQLGEAAFTLVARGGRFSAHGSPSGRFAYLDRQAANERGIAVTGIEAAQLAGRNRSNYLEQALREAAAGVIAPVIGQTFPLDQAGAAHAAIESRTVFGKTLITTPRDLRRT</sequence>
<keyword evidence="2" id="KW-0560">Oxidoreductase</keyword>
<name>A0A6F8XN11_9ACTN</name>
<dbReference type="PANTHER" id="PTHR48106">
    <property type="entry name" value="QUINONE OXIDOREDUCTASE PIG3-RELATED"/>
    <property type="match status" value="1"/>
</dbReference>
<dbReference type="GO" id="GO:0070402">
    <property type="term" value="F:NADPH binding"/>
    <property type="evidence" value="ECO:0007669"/>
    <property type="project" value="TreeGrafter"/>
</dbReference>
<dbReference type="SUPFAM" id="SSF51735">
    <property type="entry name" value="NAD(P)-binding Rossmann-fold domains"/>
    <property type="match status" value="1"/>
</dbReference>
<accession>A0A6F8XN11</accession>
<dbReference type="AlphaFoldDB" id="A0A6F8XN11"/>
<keyword evidence="1" id="KW-0521">NADP</keyword>
<evidence type="ECO:0000259" key="3">
    <source>
        <dbReference type="SMART" id="SM00829"/>
    </source>
</evidence>